<feature type="domain" description="Nudix hydrolase" evidence="4">
    <location>
        <begin position="16"/>
        <end position="146"/>
    </location>
</feature>
<name>A0ABW4CIM9_9LACO</name>
<dbReference type="Proteomes" id="UP001597196">
    <property type="component" value="Unassembled WGS sequence"/>
</dbReference>
<comment type="cofactor">
    <cofactor evidence="1">
        <name>Mg(2+)</name>
        <dbReference type="ChEBI" id="CHEBI:18420"/>
    </cofactor>
</comment>
<dbReference type="PRINTS" id="PR00502">
    <property type="entry name" value="NUDIXFAMILY"/>
</dbReference>
<comment type="similarity">
    <text evidence="3">Belongs to the Nudix hydrolase family.</text>
</comment>
<evidence type="ECO:0000259" key="4">
    <source>
        <dbReference type="PROSITE" id="PS51462"/>
    </source>
</evidence>
<dbReference type="InterPro" id="IPR015797">
    <property type="entry name" value="NUDIX_hydrolase-like_dom_sf"/>
</dbReference>
<dbReference type="PANTHER" id="PTHR43046:SF14">
    <property type="entry name" value="MUTT_NUDIX FAMILY PROTEIN"/>
    <property type="match status" value="1"/>
</dbReference>
<dbReference type="EMBL" id="JBHTOC010000009">
    <property type="protein sequence ID" value="MFD1429979.1"/>
    <property type="molecule type" value="Genomic_DNA"/>
</dbReference>
<accession>A0ABW4CIM9</accession>
<organism evidence="5 6">
    <name type="scientific">Lacticaseibacillus mingshuiensis</name>
    <dbReference type="NCBI Taxonomy" id="2799574"/>
    <lineage>
        <taxon>Bacteria</taxon>
        <taxon>Bacillati</taxon>
        <taxon>Bacillota</taxon>
        <taxon>Bacilli</taxon>
        <taxon>Lactobacillales</taxon>
        <taxon>Lactobacillaceae</taxon>
        <taxon>Lacticaseibacillus</taxon>
    </lineage>
</organism>
<evidence type="ECO:0000256" key="1">
    <source>
        <dbReference type="ARBA" id="ARBA00001946"/>
    </source>
</evidence>
<dbReference type="InterPro" id="IPR020476">
    <property type="entry name" value="Nudix_hydrolase"/>
</dbReference>
<protein>
    <submittedName>
        <fullName evidence="5">NUDIX hydrolase</fullName>
    </submittedName>
</protein>
<evidence type="ECO:0000256" key="3">
    <source>
        <dbReference type="RuleBase" id="RU003476"/>
    </source>
</evidence>
<gene>
    <name evidence="5" type="ORF">ACFQ4P_06935</name>
</gene>
<dbReference type="CDD" id="cd04684">
    <property type="entry name" value="NUDIX_Hydrolase"/>
    <property type="match status" value="1"/>
</dbReference>
<evidence type="ECO:0000256" key="2">
    <source>
        <dbReference type="ARBA" id="ARBA00022801"/>
    </source>
</evidence>
<evidence type="ECO:0000313" key="5">
    <source>
        <dbReference type="EMBL" id="MFD1429979.1"/>
    </source>
</evidence>
<comment type="caution">
    <text evidence="5">The sequence shown here is derived from an EMBL/GenBank/DDBJ whole genome shotgun (WGS) entry which is preliminary data.</text>
</comment>
<dbReference type="RefSeq" id="WP_203626442.1">
    <property type="nucleotide sequence ID" value="NZ_BOLQ01000005.1"/>
</dbReference>
<evidence type="ECO:0000313" key="6">
    <source>
        <dbReference type="Proteomes" id="UP001597196"/>
    </source>
</evidence>
<sequence>MTDPVFGKHDPQLDYKLRVGVYGVIPDQSGKRLLVLGAPNHALFLPGGEVEAGESDEETLARELMEEFGIKVDIGQRLGRATEYFYSHHRETAYYHPATFYACSNIQIVQSPLEDFNTLMLMPLTSAAAELKRPTHRYGVAQWLAGKNAQ</sequence>
<proteinExistence type="inferred from homology"/>
<dbReference type="Gene3D" id="3.90.79.10">
    <property type="entry name" value="Nucleoside Triphosphate Pyrophosphohydrolase"/>
    <property type="match status" value="1"/>
</dbReference>
<keyword evidence="2 3" id="KW-0378">Hydrolase</keyword>
<dbReference type="PANTHER" id="PTHR43046">
    <property type="entry name" value="GDP-MANNOSE MANNOSYL HYDROLASE"/>
    <property type="match status" value="1"/>
</dbReference>
<dbReference type="GO" id="GO:0016787">
    <property type="term" value="F:hydrolase activity"/>
    <property type="evidence" value="ECO:0007669"/>
    <property type="project" value="UniProtKB-KW"/>
</dbReference>
<dbReference type="PROSITE" id="PS00893">
    <property type="entry name" value="NUDIX_BOX"/>
    <property type="match status" value="1"/>
</dbReference>
<reference evidence="6" key="1">
    <citation type="journal article" date="2019" name="Int. J. Syst. Evol. Microbiol.">
        <title>The Global Catalogue of Microorganisms (GCM) 10K type strain sequencing project: providing services to taxonomists for standard genome sequencing and annotation.</title>
        <authorList>
            <consortium name="The Broad Institute Genomics Platform"/>
            <consortium name="The Broad Institute Genome Sequencing Center for Infectious Disease"/>
            <person name="Wu L."/>
            <person name="Ma J."/>
        </authorList>
    </citation>
    <scope>NUCLEOTIDE SEQUENCE [LARGE SCALE GENOMIC DNA]</scope>
    <source>
        <strain evidence="6">CCM 8980</strain>
    </source>
</reference>
<keyword evidence="6" id="KW-1185">Reference proteome</keyword>
<dbReference type="SUPFAM" id="SSF55811">
    <property type="entry name" value="Nudix"/>
    <property type="match status" value="1"/>
</dbReference>
<dbReference type="InterPro" id="IPR020084">
    <property type="entry name" value="NUDIX_hydrolase_CS"/>
</dbReference>
<dbReference type="PROSITE" id="PS51462">
    <property type="entry name" value="NUDIX"/>
    <property type="match status" value="1"/>
</dbReference>
<dbReference type="Pfam" id="PF00293">
    <property type="entry name" value="NUDIX"/>
    <property type="match status" value="1"/>
</dbReference>
<dbReference type="InterPro" id="IPR000086">
    <property type="entry name" value="NUDIX_hydrolase_dom"/>
</dbReference>